<feature type="signal peptide" evidence="7">
    <location>
        <begin position="1"/>
        <end position="34"/>
    </location>
</feature>
<comment type="caution">
    <text evidence="9">The sequence shown here is derived from an EMBL/GenBank/DDBJ whole genome shotgun (WGS) entry which is preliminary data.</text>
</comment>
<evidence type="ECO:0000256" key="5">
    <source>
        <dbReference type="ARBA" id="ARBA00023002"/>
    </source>
</evidence>
<reference evidence="9 10" key="1">
    <citation type="submission" date="2019-07" db="EMBL/GenBank/DDBJ databases">
        <title>Draft genome assembly of a fouling barnacle, Amphibalanus amphitrite (Darwin, 1854): The first reference genome for Thecostraca.</title>
        <authorList>
            <person name="Kim W."/>
        </authorList>
    </citation>
    <scope>NUCLEOTIDE SEQUENCE [LARGE SCALE GENOMIC DNA]</scope>
    <source>
        <strain evidence="9">SNU_AA5</strain>
        <tissue evidence="9">Soma without cirri and trophi</tissue>
    </source>
</reference>
<keyword evidence="2" id="KW-0479">Metal-binding</keyword>
<keyword evidence="6" id="KW-0408">Iron</keyword>
<dbReference type="Gene3D" id="2.60.120.620">
    <property type="entry name" value="q2cbj1_9rhob like domain"/>
    <property type="match status" value="1"/>
</dbReference>
<dbReference type="GO" id="GO:0005506">
    <property type="term" value="F:iron ion binding"/>
    <property type="evidence" value="ECO:0007669"/>
    <property type="project" value="InterPro"/>
</dbReference>
<dbReference type="PANTHER" id="PTHR10869">
    <property type="entry name" value="PROLYL 4-HYDROXYLASE ALPHA SUBUNIT"/>
    <property type="match status" value="1"/>
</dbReference>
<organism evidence="9 10">
    <name type="scientific">Amphibalanus amphitrite</name>
    <name type="common">Striped barnacle</name>
    <name type="synonym">Balanus amphitrite</name>
    <dbReference type="NCBI Taxonomy" id="1232801"/>
    <lineage>
        <taxon>Eukaryota</taxon>
        <taxon>Metazoa</taxon>
        <taxon>Ecdysozoa</taxon>
        <taxon>Arthropoda</taxon>
        <taxon>Crustacea</taxon>
        <taxon>Multicrustacea</taxon>
        <taxon>Cirripedia</taxon>
        <taxon>Thoracica</taxon>
        <taxon>Thoracicalcarea</taxon>
        <taxon>Balanomorpha</taxon>
        <taxon>Balanoidea</taxon>
        <taxon>Balanidae</taxon>
        <taxon>Amphibalaninae</taxon>
        <taxon>Amphibalanus</taxon>
    </lineage>
</organism>
<dbReference type="InterPro" id="IPR006620">
    <property type="entry name" value="Pro_4_hyd_alph"/>
</dbReference>
<dbReference type="Pfam" id="PF08336">
    <property type="entry name" value="P4Ha_N"/>
    <property type="match status" value="1"/>
</dbReference>
<dbReference type="PANTHER" id="PTHR10869:SF246">
    <property type="entry name" value="TRANSMEMBRANE PROLYL 4-HYDROXYLASE"/>
    <property type="match status" value="1"/>
</dbReference>
<dbReference type="InterPro" id="IPR045054">
    <property type="entry name" value="P4HA-like"/>
</dbReference>
<dbReference type="Gene3D" id="1.25.40.10">
    <property type="entry name" value="Tetratricopeptide repeat domain"/>
    <property type="match status" value="1"/>
</dbReference>
<evidence type="ECO:0000256" key="3">
    <source>
        <dbReference type="ARBA" id="ARBA00022896"/>
    </source>
</evidence>
<dbReference type="GO" id="GO:0005783">
    <property type="term" value="C:endoplasmic reticulum"/>
    <property type="evidence" value="ECO:0007669"/>
    <property type="project" value="InterPro"/>
</dbReference>
<evidence type="ECO:0000256" key="6">
    <source>
        <dbReference type="ARBA" id="ARBA00023004"/>
    </source>
</evidence>
<evidence type="ECO:0000256" key="4">
    <source>
        <dbReference type="ARBA" id="ARBA00022964"/>
    </source>
</evidence>
<keyword evidence="7" id="KW-0732">Signal</keyword>
<evidence type="ECO:0000256" key="7">
    <source>
        <dbReference type="SAM" id="SignalP"/>
    </source>
</evidence>
<keyword evidence="3" id="KW-0847">Vitamin C</keyword>
<dbReference type="Proteomes" id="UP000440578">
    <property type="component" value="Unassembled WGS sequence"/>
</dbReference>
<name>A0A6A4VW81_AMPAM</name>
<accession>A0A6A4VW81</accession>
<feature type="chain" id="PRO_5025364491" evidence="7">
    <location>
        <begin position="35"/>
        <end position="422"/>
    </location>
</feature>
<dbReference type="AlphaFoldDB" id="A0A6A4VW81"/>
<keyword evidence="4" id="KW-0223">Dioxygenase</keyword>
<dbReference type="GO" id="GO:0031418">
    <property type="term" value="F:L-ascorbic acid binding"/>
    <property type="evidence" value="ECO:0007669"/>
    <property type="project" value="UniProtKB-KW"/>
</dbReference>
<evidence type="ECO:0000256" key="1">
    <source>
        <dbReference type="ARBA" id="ARBA00001961"/>
    </source>
</evidence>
<evidence type="ECO:0000259" key="8">
    <source>
        <dbReference type="SMART" id="SM00702"/>
    </source>
</evidence>
<gene>
    <name evidence="9" type="primary">P4HA1</name>
    <name evidence="9" type="ORF">FJT64_004279</name>
</gene>
<evidence type="ECO:0000313" key="9">
    <source>
        <dbReference type="EMBL" id="KAF0298415.1"/>
    </source>
</evidence>
<dbReference type="GO" id="GO:0004656">
    <property type="term" value="F:procollagen-proline 4-dioxygenase activity"/>
    <property type="evidence" value="ECO:0007669"/>
    <property type="project" value="InterPro"/>
</dbReference>
<evidence type="ECO:0000256" key="2">
    <source>
        <dbReference type="ARBA" id="ARBA00022723"/>
    </source>
</evidence>
<dbReference type="OrthoDB" id="420380at2759"/>
<dbReference type="EMBL" id="VIIS01001435">
    <property type="protein sequence ID" value="KAF0298415.1"/>
    <property type="molecule type" value="Genomic_DNA"/>
</dbReference>
<comment type="cofactor">
    <cofactor evidence="1">
        <name>L-ascorbate</name>
        <dbReference type="ChEBI" id="CHEBI:38290"/>
    </cofactor>
</comment>
<dbReference type="SMART" id="SM00702">
    <property type="entry name" value="P4Hc"/>
    <property type="match status" value="1"/>
</dbReference>
<protein>
    <submittedName>
        <fullName evidence="9">Prolyl 4-hydroxylase subunit alpha-1</fullName>
    </submittedName>
</protein>
<evidence type="ECO:0000313" key="10">
    <source>
        <dbReference type="Proteomes" id="UP000440578"/>
    </source>
</evidence>
<sequence length="422" mass="47523">MDACPSFLRSLSALLVISFLSSLVLQPLIPSVRAEALSELTASALELDRLFQAEQSIVKELEKFVQLSESKLELAKRYLETYREHNPMLQPSNPVRDYKLMQRVESLWTEELYTPDLLETLTSVQRRVEEFTNSETGTRPGTEEALETLRAMVEVQSVYDLDVTDMAEGKLMGLDTGTKMSADDLLKLAGVMCASNAVDKCLVWLEGALQVAMARNLTDWVNDIRPSYTDMIKRHDKRLSQGGTPGMQLFPYPVGDGSPRAMQRELEEHITLADKAAAINKLCRGTEIRMERSMVGVGHDSWTGRVSSSSRLEDTYHPVVMTLNRRIEMVTGLDVTNRTGYEQEMLQLNPVLRGGRTVFPYLGVSVEPEQGSAVYWDNVLPDGTADERTLHSGCPVAYGYKWIANKFIRELSQTFRRPCREV</sequence>
<keyword evidence="10" id="KW-1185">Reference proteome</keyword>
<dbReference type="InterPro" id="IPR011990">
    <property type="entry name" value="TPR-like_helical_dom_sf"/>
</dbReference>
<dbReference type="InterPro" id="IPR013547">
    <property type="entry name" value="P4H_N"/>
</dbReference>
<proteinExistence type="predicted"/>
<dbReference type="Gene3D" id="6.10.140.1460">
    <property type="match status" value="1"/>
</dbReference>
<feature type="domain" description="Prolyl 4-hydroxylase alpha subunit" evidence="8">
    <location>
        <begin position="245"/>
        <end position="409"/>
    </location>
</feature>
<keyword evidence="5" id="KW-0560">Oxidoreductase</keyword>